<protein>
    <submittedName>
        <fullName evidence="1">Uncharacterized protein</fullName>
    </submittedName>
</protein>
<proteinExistence type="predicted"/>
<dbReference type="EMBL" id="JARJFB010000072">
    <property type="protein sequence ID" value="MEA0971028.1"/>
    <property type="molecule type" value="Genomic_DNA"/>
</dbReference>
<evidence type="ECO:0000313" key="1">
    <source>
        <dbReference type="EMBL" id="MEA0971028.1"/>
    </source>
</evidence>
<comment type="caution">
    <text evidence="1">The sequence shown here is derived from an EMBL/GenBank/DDBJ whole genome shotgun (WGS) entry which is preliminary data.</text>
</comment>
<accession>A0ABU5NCX4</accession>
<name>A0ABU5NCX4_9RICK</name>
<dbReference type="RefSeq" id="WP_322776928.1">
    <property type="nucleotide sequence ID" value="NZ_JARJFB010000072.1"/>
</dbReference>
<gene>
    <name evidence="1" type="ORF">Megvenef_00999</name>
</gene>
<organism evidence="1 2">
    <name type="scientific">Candidatus Megaera venefica</name>
    <dbReference type="NCBI Taxonomy" id="2055910"/>
    <lineage>
        <taxon>Bacteria</taxon>
        <taxon>Pseudomonadati</taxon>
        <taxon>Pseudomonadota</taxon>
        <taxon>Alphaproteobacteria</taxon>
        <taxon>Rickettsiales</taxon>
        <taxon>Rickettsiaceae</taxon>
        <taxon>Candidatus Megaera</taxon>
    </lineage>
</organism>
<reference evidence="1 2" key="1">
    <citation type="submission" date="2023-03" db="EMBL/GenBank/DDBJ databases">
        <title>Host association and intracellularity evolved multiple times independently in the Rickettsiales.</title>
        <authorList>
            <person name="Castelli M."/>
            <person name="Nardi T."/>
            <person name="Gammuto L."/>
            <person name="Bellinzona G."/>
            <person name="Sabaneyeva E."/>
            <person name="Potekhin A."/>
            <person name="Serra V."/>
            <person name="Petroni G."/>
            <person name="Sassera D."/>
        </authorList>
    </citation>
    <scope>NUCLEOTIDE SEQUENCE [LARGE SCALE GENOMIC DNA]</scope>
    <source>
        <strain evidence="1 2">Sr 2-6</strain>
    </source>
</reference>
<sequence length="92" mass="10772">MTTKQFQVENVVFRAFGQMGDDLGDLLYDEEAISSCLCKNTDVEIYNDFLTEELDSILAESYRQLLIKIKLTLNSYRNIYEEDASRERVYIL</sequence>
<evidence type="ECO:0000313" key="2">
    <source>
        <dbReference type="Proteomes" id="UP001291687"/>
    </source>
</evidence>
<dbReference type="Proteomes" id="UP001291687">
    <property type="component" value="Unassembled WGS sequence"/>
</dbReference>
<keyword evidence="2" id="KW-1185">Reference proteome</keyword>